<keyword evidence="3" id="KW-1185">Reference proteome</keyword>
<accession>A0A3Q0JBX7</accession>
<dbReference type="Proteomes" id="UP000079169">
    <property type="component" value="Unplaced"/>
</dbReference>
<feature type="region of interest" description="Disordered" evidence="2">
    <location>
        <begin position="87"/>
        <end position="139"/>
    </location>
</feature>
<dbReference type="AlphaFoldDB" id="A0A3Q0JBX7"/>
<dbReference type="GeneID" id="103518418"/>
<protein>
    <submittedName>
        <fullName evidence="4">Uncharacterized protein LOC103518418</fullName>
    </submittedName>
</protein>
<sequence length="139" mass="15338">MAHANNDNYPEAVQNFQRSKNTLLERVQNLKTTQLPDADISKEPFYKKENEIKELEALLPEINARIEECASDNKEIQKVISNFISGKRPAVSSDGASTSSAGEGSSSGRGGTSSKPASDILSSVGRRRGSLRMKWRKQR</sequence>
<keyword evidence="1" id="KW-0175">Coiled coil</keyword>
<evidence type="ECO:0000256" key="2">
    <source>
        <dbReference type="SAM" id="MobiDB-lite"/>
    </source>
</evidence>
<evidence type="ECO:0000313" key="3">
    <source>
        <dbReference type="Proteomes" id="UP000079169"/>
    </source>
</evidence>
<dbReference type="RefSeq" id="XP_026686017.1">
    <property type="nucleotide sequence ID" value="XM_026830216.1"/>
</dbReference>
<organism evidence="3 4">
    <name type="scientific">Diaphorina citri</name>
    <name type="common">Asian citrus psyllid</name>
    <dbReference type="NCBI Taxonomy" id="121845"/>
    <lineage>
        <taxon>Eukaryota</taxon>
        <taxon>Metazoa</taxon>
        <taxon>Ecdysozoa</taxon>
        <taxon>Arthropoda</taxon>
        <taxon>Hexapoda</taxon>
        <taxon>Insecta</taxon>
        <taxon>Pterygota</taxon>
        <taxon>Neoptera</taxon>
        <taxon>Paraneoptera</taxon>
        <taxon>Hemiptera</taxon>
        <taxon>Sternorrhyncha</taxon>
        <taxon>Psylloidea</taxon>
        <taxon>Psyllidae</taxon>
        <taxon>Diaphorininae</taxon>
        <taxon>Diaphorina</taxon>
    </lineage>
</organism>
<evidence type="ECO:0000256" key="1">
    <source>
        <dbReference type="SAM" id="Coils"/>
    </source>
</evidence>
<dbReference type="STRING" id="121845.A0A3Q0JBX7"/>
<evidence type="ECO:0000313" key="4">
    <source>
        <dbReference type="RefSeq" id="XP_026686017.1"/>
    </source>
</evidence>
<gene>
    <name evidence="4" type="primary">LOC103518418</name>
</gene>
<feature type="compositionally biased region" description="Basic residues" evidence="2">
    <location>
        <begin position="125"/>
        <end position="139"/>
    </location>
</feature>
<feature type="coiled-coil region" evidence="1">
    <location>
        <begin position="13"/>
        <end position="72"/>
    </location>
</feature>
<reference evidence="4" key="1">
    <citation type="submission" date="2025-08" db="UniProtKB">
        <authorList>
            <consortium name="RefSeq"/>
        </authorList>
    </citation>
    <scope>IDENTIFICATION</scope>
</reference>
<dbReference type="KEGG" id="dci:103518418"/>
<dbReference type="PaxDb" id="121845-A0A3Q0JBX7"/>
<feature type="compositionally biased region" description="Low complexity" evidence="2">
    <location>
        <begin position="92"/>
        <end position="104"/>
    </location>
</feature>
<name>A0A3Q0JBX7_DIACI</name>
<proteinExistence type="predicted"/>